<comment type="caution">
    <text evidence="1">The sequence shown here is derived from an EMBL/GenBank/DDBJ whole genome shotgun (WGS) entry which is preliminary data.</text>
</comment>
<gene>
    <name evidence="1" type="ORF">BGZ65_005992</name>
</gene>
<proteinExistence type="predicted"/>
<protein>
    <submittedName>
        <fullName evidence="1">Uncharacterized protein</fullName>
    </submittedName>
</protein>
<reference evidence="1" key="1">
    <citation type="journal article" date="2020" name="Fungal Divers.">
        <title>Resolving the Mortierellaceae phylogeny through synthesis of multi-gene phylogenetics and phylogenomics.</title>
        <authorList>
            <person name="Vandepol N."/>
            <person name="Liber J."/>
            <person name="Desiro A."/>
            <person name="Na H."/>
            <person name="Kennedy M."/>
            <person name="Barry K."/>
            <person name="Grigoriev I.V."/>
            <person name="Miller A.N."/>
            <person name="O'Donnell K."/>
            <person name="Stajich J.E."/>
            <person name="Bonito G."/>
        </authorList>
    </citation>
    <scope>NUCLEOTIDE SEQUENCE</scope>
    <source>
        <strain evidence="1">MES-2147</strain>
    </source>
</reference>
<dbReference type="AlphaFoldDB" id="A0A9P6IWW4"/>
<organism evidence="1 2">
    <name type="scientific">Modicella reniformis</name>
    <dbReference type="NCBI Taxonomy" id="1440133"/>
    <lineage>
        <taxon>Eukaryota</taxon>
        <taxon>Fungi</taxon>
        <taxon>Fungi incertae sedis</taxon>
        <taxon>Mucoromycota</taxon>
        <taxon>Mortierellomycotina</taxon>
        <taxon>Mortierellomycetes</taxon>
        <taxon>Mortierellales</taxon>
        <taxon>Mortierellaceae</taxon>
        <taxon>Modicella</taxon>
    </lineage>
</organism>
<evidence type="ECO:0000313" key="1">
    <source>
        <dbReference type="EMBL" id="KAF9951358.1"/>
    </source>
</evidence>
<sequence length="114" mass="12931">MNDFTFFALESYNELACDEVVDKAFLMGSPGLPLVARALKNKDLQPAEHTEHGAWSEFYSLAAICRKLVPMSQFEDSFISLFELDLIAVFWESEGLKTLLQGYAKEGFPDESRR</sequence>
<name>A0A9P6IWW4_9FUNG</name>
<dbReference type="EMBL" id="JAAAHW010007088">
    <property type="protein sequence ID" value="KAF9951358.1"/>
    <property type="molecule type" value="Genomic_DNA"/>
</dbReference>
<dbReference type="Proteomes" id="UP000749646">
    <property type="component" value="Unassembled WGS sequence"/>
</dbReference>
<keyword evidence="2" id="KW-1185">Reference proteome</keyword>
<accession>A0A9P6IWW4</accession>
<evidence type="ECO:0000313" key="2">
    <source>
        <dbReference type="Proteomes" id="UP000749646"/>
    </source>
</evidence>